<evidence type="ECO:0000313" key="3">
    <source>
        <dbReference type="EMBL" id="EFA78083.1"/>
    </source>
</evidence>
<dbReference type="RefSeq" id="XP_020430210.1">
    <property type="nucleotide sequence ID" value="XM_020579535.1"/>
</dbReference>
<accession>D3BJK3</accession>
<reference evidence="3 4" key="1">
    <citation type="journal article" date="2011" name="Genome Res.">
        <title>Phylogeny-wide analysis of social amoeba genomes highlights ancient origins for complex intercellular communication.</title>
        <authorList>
            <person name="Heidel A.J."/>
            <person name="Lawal H.M."/>
            <person name="Felder M."/>
            <person name="Schilde C."/>
            <person name="Helps N.R."/>
            <person name="Tunggal B."/>
            <person name="Rivero F."/>
            <person name="John U."/>
            <person name="Schleicher M."/>
            <person name="Eichinger L."/>
            <person name="Platzer M."/>
            <person name="Noegel A.A."/>
            <person name="Schaap P."/>
            <person name="Gloeckner G."/>
        </authorList>
    </citation>
    <scope>NUCLEOTIDE SEQUENCE [LARGE SCALE GENOMIC DNA]</scope>
    <source>
        <strain evidence="4">ATCC 26659 / Pp 5 / PN500</strain>
    </source>
</reference>
<name>D3BJK3_HETP5</name>
<evidence type="ECO:0000256" key="2">
    <source>
        <dbReference type="SAM" id="MobiDB-lite"/>
    </source>
</evidence>
<feature type="compositionally biased region" description="Low complexity" evidence="2">
    <location>
        <begin position="98"/>
        <end position="130"/>
    </location>
</feature>
<protein>
    <submittedName>
        <fullName evidence="3">Uncharacterized protein</fullName>
    </submittedName>
</protein>
<evidence type="ECO:0000256" key="1">
    <source>
        <dbReference type="SAM" id="Coils"/>
    </source>
</evidence>
<keyword evidence="1" id="KW-0175">Coiled coil</keyword>
<proteinExistence type="predicted"/>
<feature type="region of interest" description="Disordered" evidence="2">
    <location>
        <begin position="88"/>
        <end position="130"/>
    </location>
</feature>
<organism evidence="3 4">
    <name type="scientific">Heterostelium pallidum (strain ATCC 26659 / Pp 5 / PN500)</name>
    <name type="common">Cellular slime mold</name>
    <name type="synonym">Polysphondylium pallidum</name>
    <dbReference type="NCBI Taxonomy" id="670386"/>
    <lineage>
        <taxon>Eukaryota</taxon>
        <taxon>Amoebozoa</taxon>
        <taxon>Evosea</taxon>
        <taxon>Eumycetozoa</taxon>
        <taxon>Dictyostelia</taxon>
        <taxon>Acytosteliales</taxon>
        <taxon>Acytosteliaceae</taxon>
        <taxon>Heterostelium</taxon>
    </lineage>
</organism>
<dbReference type="InParanoid" id="D3BJK3"/>
<dbReference type="EMBL" id="ADBJ01000038">
    <property type="protein sequence ID" value="EFA78083.1"/>
    <property type="molecule type" value="Genomic_DNA"/>
</dbReference>
<dbReference type="GeneID" id="31364209"/>
<comment type="caution">
    <text evidence="3">The sequence shown here is derived from an EMBL/GenBank/DDBJ whole genome shotgun (WGS) entry which is preliminary data.</text>
</comment>
<sequence>MKHVCQKNLTRLSEAKIFENSLIALKLFSDDLQLYTILAMNRIPSLSLVQLRYIRSLSSSSLSSIPSFNPYSYYHFSSTSQALLYSTSKSDNRDNKNNTHYNNNNNSVDEVIIDNNNNNDNSNIDNNNNNERITHRITLKKNINSSSSNNNNSDDSSNNNSINELLFQTVKYEFDQDKIDEMNNELSDIDKQLETLMLVDQSNKRFDRILMKRLLRRKNQLLEKLHTPKPPSPSTNKLAAIQMRQDMFMSMLPITLTAPQDKEIDQLFLKFKYSPKLALQQLKSLLVGTYRVMMQPEQVEDFLDRMARSIYKSTEVLNLLLQYYTKNDRLAKIVRVIDCYDSQNEMNTATFEILYEYAENREFLVLNSYQRLDVIQYILERVVTSNSTTNDIVEEEEKDNNNSCKSNNNKDLILLNWNLNDQPLKSPLGQLIVYNEQTAEPIDVDDTAAYNTGGQSNEEDQRETRHRFEACFVAVKHSGGSQSAAGILL</sequence>
<feature type="coiled-coil region" evidence="1">
    <location>
        <begin position="172"/>
        <end position="199"/>
    </location>
</feature>
<feature type="region of interest" description="Disordered" evidence="2">
    <location>
        <begin position="444"/>
        <end position="463"/>
    </location>
</feature>
<dbReference type="Proteomes" id="UP000001396">
    <property type="component" value="Unassembled WGS sequence"/>
</dbReference>
<evidence type="ECO:0000313" key="4">
    <source>
        <dbReference type="Proteomes" id="UP000001396"/>
    </source>
</evidence>
<gene>
    <name evidence="3" type="ORF">PPL_08731</name>
</gene>
<keyword evidence="4" id="KW-1185">Reference proteome</keyword>
<dbReference type="AlphaFoldDB" id="D3BJK3"/>